<dbReference type="OrthoDB" id="4962032at2"/>
<dbReference type="Proteomes" id="UP000190637">
    <property type="component" value="Unassembled WGS sequence"/>
</dbReference>
<reference evidence="2 3" key="1">
    <citation type="submission" date="2017-02" db="EMBL/GenBank/DDBJ databases">
        <authorList>
            <person name="Peterson S.W."/>
        </authorList>
    </citation>
    <scope>NUCLEOTIDE SEQUENCE [LARGE SCALE GENOMIC DNA]</scope>
    <source>
        <strain evidence="2 3">DSM 45154</strain>
    </source>
</reference>
<accession>A0A1T4S5B3</accession>
<keyword evidence="3" id="KW-1185">Reference proteome</keyword>
<sequence>MLAVEPGLTSARPGQTPAGDKDHFGHPFEGRLTERDIRLPKPTRDSEPEWPGAPLSGPSRQVVEPVDETFTGHLGLGRRPHQAA</sequence>
<dbReference type="RefSeq" id="WP_078762479.1">
    <property type="nucleotide sequence ID" value="NZ_FUWS01000008.1"/>
</dbReference>
<evidence type="ECO:0000256" key="1">
    <source>
        <dbReference type="SAM" id="MobiDB-lite"/>
    </source>
</evidence>
<feature type="compositionally biased region" description="Basic and acidic residues" evidence="1">
    <location>
        <begin position="19"/>
        <end position="47"/>
    </location>
</feature>
<dbReference type="AlphaFoldDB" id="A0A1T4S5B3"/>
<evidence type="ECO:0000313" key="2">
    <source>
        <dbReference type="EMBL" id="SKA23306.1"/>
    </source>
</evidence>
<dbReference type="EMBL" id="FUWS01000008">
    <property type="protein sequence ID" value="SKA23306.1"/>
    <property type="molecule type" value="Genomic_DNA"/>
</dbReference>
<evidence type="ECO:0000313" key="3">
    <source>
        <dbReference type="Proteomes" id="UP000190637"/>
    </source>
</evidence>
<organism evidence="2 3">
    <name type="scientific">Marinactinospora thermotolerans DSM 45154</name>
    <dbReference type="NCBI Taxonomy" id="1122192"/>
    <lineage>
        <taxon>Bacteria</taxon>
        <taxon>Bacillati</taxon>
        <taxon>Actinomycetota</taxon>
        <taxon>Actinomycetes</taxon>
        <taxon>Streptosporangiales</taxon>
        <taxon>Nocardiopsidaceae</taxon>
        <taxon>Marinactinospora</taxon>
    </lineage>
</organism>
<feature type="region of interest" description="Disordered" evidence="1">
    <location>
        <begin position="1"/>
        <end position="84"/>
    </location>
</feature>
<proteinExistence type="predicted"/>
<gene>
    <name evidence="2" type="ORF">SAMN02745673_03200</name>
</gene>
<name>A0A1T4S5B3_9ACTN</name>
<protein>
    <submittedName>
        <fullName evidence="2">Uncharacterized protein</fullName>
    </submittedName>
</protein>